<accession>A0ABS8EFI9</accession>
<proteinExistence type="predicted"/>
<dbReference type="PROSITE" id="PS51318">
    <property type="entry name" value="TAT"/>
    <property type="match status" value="1"/>
</dbReference>
<keyword evidence="2" id="KW-1185">Reference proteome</keyword>
<protein>
    <submittedName>
        <fullName evidence="1">NPP1 family protein</fullName>
    </submittedName>
</protein>
<organism evidence="1 2">
    <name type="scientific">Streptomyces flavotricini</name>
    <dbReference type="NCBI Taxonomy" id="66888"/>
    <lineage>
        <taxon>Bacteria</taxon>
        <taxon>Bacillati</taxon>
        <taxon>Actinomycetota</taxon>
        <taxon>Actinomycetes</taxon>
        <taxon>Kitasatosporales</taxon>
        <taxon>Streptomycetaceae</taxon>
        <taxon>Streptomyces</taxon>
    </lineage>
</organism>
<gene>
    <name evidence="1" type="ORF">K7B10_35125</name>
</gene>
<sequence>MNEAAAARGSRPGRRRAGLRRAATTAGLGAAALVMALPAVAVADVIPALPQNADGLEQTFSPAFDYDGDGCYATAAISAGGVLNPGLKPGGAVNGHCRDLVQLQNSNTYSRAKCNNGWCAVMYAGYFEKDQATLGPAAIGHRHDFEHVVVWIKDNEVQYVSTSQHSGWKWYPRSQVRFDGTHAKVVYHKDGVSTHFYRLANGNDEPAENHTGNWFYPRLVGWNGYPAGLRDKLMNADFGSATIKISDGRFNDALNASKPPIPFNPYA</sequence>
<dbReference type="PIRSF" id="PIRSF029958">
    <property type="entry name" value="Necrosis-inducing_protein"/>
    <property type="match status" value="1"/>
</dbReference>
<dbReference type="RefSeq" id="WP_372481576.1">
    <property type="nucleotide sequence ID" value="NZ_JAINUL010000001.1"/>
</dbReference>
<dbReference type="InterPro" id="IPR006311">
    <property type="entry name" value="TAT_signal"/>
</dbReference>
<comment type="caution">
    <text evidence="1">The sequence shown here is derived from an EMBL/GenBank/DDBJ whole genome shotgun (WGS) entry which is preliminary data.</text>
</comment>
<dbReference type="PANTHER" id="PTHR33657">
    <property type="entry name" value="DOMAIN PROTEIN, PUTATIVE (AFU_ORTHOLOGUE AFUA_5G00600)-RELATED"/>
    <property type="match status" value="1"/>
</dbReference>
<dbReference type="InterPro" id="IPR008701">
    <property type="entry name" value="NPP1"/>
</dbReference>
<evidence type="ECO:0000313" key="1">
    <source>
        <dbReference type="EMBL" id="MCC0099925.1"/>
    </source>
</evidence>
<evidence type="ECO:0000313" key="2">
    <source>
        <dbReference type="Proteomes" id="UP001520654"/>
    </source>
</evidence>
<reference evidence="1 2" key="1">
    <citation type="submission" date="2021-08" db="EMBL/GenBank/DDBJ databases">
        <title>Genomic Architecture of Streptomyces flavotricini NGL1 and Streptomyces erythrochromogenes HMS4 With Differential Plant Beneficial attributes and laccase production capabilities.</title>
        <authorList>
            <person name="Salwan R."/>
            <person name="Kaur R."/>
            <person name="Sharma V."/>
        </authorList>
    </citation>
    <scope>NUCLEOTIDE SEQUENCE [LARGE SCALE GENOMIC DNA]</scope>
    <source>
        <strain evidence="1 2">NGL1</strain>
    </source>
</reference>
<dbReference type="Pfam" id="PF05630">
    <property type="entry name" value="NPP1"/>
    <property type="match status" value="1"/>
</dbReference>
<name>A0ABS8EFI9_9ACTN</name>
<dbReference type="PANTHER" id="PTHR33657:SF6">
    <property type="entry name" value="SECRETED PROTEIN"/>
    <property type="match status" value="1"/>
</dbReference>
<dbReference type="EMBL" id="JAINUL010000001">
    <property type="protein sequence ID" value="MCC0099925.1"/>
    <property type="molecule type" value="Genomic_DNA"/>
</dbReference>
<dbReference type="Proteomes" id="UP001520654">
    <property type="component" value="Unassembled WGS sequence"/>
</dbReference>